<keyword evidence="5 6" id="KW-0472">Membrane</keyword>
<keyword evidence="2" id="KW-1003">Cell membrane</keyword>
<keyword evidence="3 6" id="KW-0812">Transmembrane</keyword>
<feature type="transmembrane region" description="Helical" evidence="6">
    <location>
        <begin position="131"/>
        <end position="153"/>
    </location>
</feature>
<comment type="subcellular location">
    <subcellularLocation>
        <location evidence="1">Cell membrane</location>
        <topology evidence="1">Multi-pass membrane protein</topology>
    </subcellularLocation>
</comment>
<feature type="transmembrane region" description="Helical" evidence="6">
    <location>
        <begin position="39"/>
        <end position="61"/>
    </location>
</feature>
<evidence type="ECO:0000256" key="2">
    <source>
        <dbReference type="ARBA" id="ARBA00022475"/>
    </source>
</evidence>
<feature type="domain" description="Major facilitator superfamily (MFS) profile" evidence="7">
    <location>
        <begin position="3"/>
        <end position="397"/>
    </location>
</feature>
<feature type="transmembrane region" description="Helical" evidence="6">
    <location>
        <begin position="305"/>
        <end position="330"/>
    </location>
</feature>
<feature type="transmembrane region" description="Helical" evidence="6">
    <location>
        <begin position="216"/>
        <end position="240"/>
    </location>
</feature>
<dbReference type="EMBL" id="JBHSRS010000079">
    <property type="protein sequence ID" value="MFC6282618.1"/>
    <property type="molecule type" value="Genomic_DNA"/>
</dbReference>
<dbReference type="CDD" id="cd06174">
    <property type="entry name" value="MFS"/>
    <property type="match status" value="1"/>
</dbReference>
<keyword evidence="9" id="KW-1185">Reference proteome</keyword>
<dbReference type="RefSeq" id="WP_371439329.1">
    <property type="nucleotide sequence ID" value="NZ_JBHSRS010000079.1"/>
</dbReference>
<feature type="transmembrane region" description="Helical" evidence="6">
    <location>
        <begin position="351"/>
        <end position="370"/>
    </location>
</feature>
<reference evidence="9" key="1">
    <citation type="journal article" date="2019" name="Int. J. Syst. Evol. Microbiol.">
        <title>The Global Catalogue of Microorganisms (GCM) 10K type strain sequencing project: providing services to taxonomists for standard genome sequencing and annotation.</title>
        <authorList>
            <consortium name="The Broad Institute Genomics Platform"/>
            <consortium name="The Broad Institute Genome Sequencing Center for Infectious Disease"/>
            <person name="Wu L."/>
            <person name="Ma J."/>
        </authorList>
    </citation>
    <scope>NUCLEOTIDE SEQUENCE [LARGE SCALE GENOMIC DNA]</scope>
    <source>
        <strain evidence="9">CCUG 39402</strain>
    </source>
</reference>
<evidence type="ECO:0000256" key="4">
    <source>
        <dbReference type="ARBA" id="ARBA00022989"/>
    </source>
</evidence>
<feature type="transmembrane region" description="Helical" evidence="6">
    <location>
        <begin position="159"/>
        <end position="181"/>
    </location>
</feature>
<keyword evidence="4 6" id="KW-1133">Transmembrane helix</keyword>
<feature type="transmembrane region" description="Helical" evidence="6">
    <location>
        <begin position="280"/>
        <end position="299"/>
    </location>
</feature>
<organism evidence="8 9">
    <name type="scientific">Polaromonas aquatica</name>
    <dbReference type="NCBI Taxonomy" id="332657"/>
    <lineage>
        <taxon>Bacteria</taxon>
        <taxon>Pseudomonadati</taxon>
        <taxon>Pseudomonadota</taxon>
        <taxon>Betaproteobacteria</taxon>
        <taxon>Burkholderiales</taxon>
        <taxon>Comamonadaceae</taxon>
        <taxon>Polaromonas</taxon>
    </lineage>
</organism>
<dbReference type="Pfam" id="PF07690">
    <property type="entry name" value="MFS_1"/>
    <property type="match status" value="1"/>
</dbReference>
<dbReference type="InterPro" id="IPR036259">
    <property type="entry name" value="MFS_trans_sf"/>
</dbReference>
<sequence length="402" mass="41902">MPAAFCVVAAGIVAALHIGKLPPALPVLERVLGISLLQAGFLLSLVQLAGMSLGLLTGLAAQRMGLKRSMVGGLLLLGCASALGALADSAAWLLATRALEGLGFLWVVLPGPGMLRQLVRRERINSMLGVWGTYMPLGTSLALLLGPWVMLLGSHDGGWRVWWCLLAAMTVATAVAFGWYVPADTPLHGRPVAGGNSPGSSRQGSLLGQTLRSRPVWLMALTFAAYSGQWLAVVGFLPSIYAKAGIASTMVGWLTALAASLNMVGNVVAGRLLERRVQPLTLLVTGFLAMGAGALLAFGTNAGPWVQYAAVLVFSMVGGLIPATLFSLALRLAPSTAAVSTTVGWMQQWSSAGQVAVPPLVAWVAVHAGGWQWTGWVSVALCAIGLALAVQIHAELLRRQHS</sequence>
<comment type="caution">
    <text evidence="8">The sequence shown here is derived from an EMBL/GenBank/DDBJ whole genome shotgun (WGS) entry which is preliminary data.</text>
</comment>
<feature type="transmembrane region" description="Helical" evidence="6">
    <location>
        <begin position="101"/>
        <end position="119"/>
    </location>
</feature>
<evidence type="ECO:0000256" key="6">
    <source>
        <dbReference type="SAM" id="Phobius"/>
    </source>
</evidence>
<dbReference type="SUPFAM" id="SSF103473">
    <property type="entry name" value="MFS general substrate transporter"/>
    <property type="match status" value="1"/>
</dbReference>
<evidence type="ECO:0000256" key="5">
    <source>
        <dbReference type="ARBA" id="ARBA00023136"/>
    </source>
</evidence>
<protein>
    <submittedName>
        <fullName evidence="8">CynX/NimT family MFS transporter</fullName>
    </submittedName>
</protein>
<dbReference type="InterPro" id="IPR020846">
    <property type="entry name" value="MFS_dom"/>
</dbReference>
<feature type="transmembrane region" description="Helical" evidence="6">
    <location>
        <begin position="376"/>
        <end position="397"/>
    </location>
</feature>
<feature type="transmembrane region" description="Helical" evidence="6">
    <location>
        <begin position="73"/>
        <end position="95"/>
    </location>
</feature>
<evidence type="ECO:0000256" key="3">
    <source>
        <dbReference type="ARBA" id="ARBA00022692"/>
    </source>
</evidence>
<dbReference type="PROSITE" id="PS50850">
    <property type="entry name" value="MFS"/>
    <property type="match status" value="1"/>
</dbReference>
<gene>
    <name evidence="8" type="ORF">ACFQND_15440</name>
</gene>
<dbReference type="PANTHER" id="PTHR43124:SF3">
    <property type="entry name" value="CHLORAMPHENICOL EFFLUX PUMP RV0191"/>
    <property type="match status" value="1"/>
</dbReference>
<proteinExistence type="predicted"/>
<evidence type="ECO:0000313" key="9">
    <source>
        <dbReference type="Proteomes" id="UP001596270"/>
    </source>
</evidence>
<dbReference type="Proteomes" id="UP001596270">
    <property type="component" value="Unassembled WGS sequence"/>
</dbReference>
<dbReference type="PANTHER" id="PTHR43124">
    <property type="entry name" value="PURINE EFFLUX PUMP PBUE"/>
    <property type="match status" value="1"/>
</dbReference>
<accession>A0ABW1TZB4</accession>
<dbReference type="InterPro" id="IPR050189">
    <property type="entry name" value="MFS_Efflux_Transporters"/>
</dbReference>
<evidence type="ECO:0000256" key="1">
    <source>
        <dbReference type="ARBA" id="ARBA00004651"/>
    </source>
</evidence>
<dbReference type="InterPro" id="IPR011701">
    <property type="entry name" value="MFS"/>
</dbReference>
<dbReference type="Gene3D" id="1.20.1250.20">
    <property type="entry name" value="MFS general substrate transporter like domains"/>
    <property type="match status" value="1"/>
</dbReference>
<evidence type="ECO:0000259" key="7">
    <source>
        <dbReference type="PROSITE" id="PS50850"/>
    </source>
</evidence>
<feature type="transmembrane region" description="Helical" evidence="6">
    <location>
        <begin position="246"/>
        <end position="268"/>
    </location>
</feature>
<name>A0ABW1TZB4_9BURK</name>
<evidence type="ECO:0000313" key="8">
    <source>
        <dbReference type="EMBL" id="MFC6282618.1"/>
    </source>
</evidence>